<dbReference type="InterPro" id="IPR005105">
    <property type="entry name" value="GlnD_Uridyltrans_N"/>
</dbReference>
<dbReference type="PANTHER" id="PTHR47320">
    <property type="entry name" value="BIFUNCTIONAL URIDYLYLTRANSFERASE/URIDYLYL-REMOVING ENZYME"/>
    <property type="match status" value="1"/>
</dbReference>
<feature type="domain" description="HD" evidence="9">
    <location>
        <begin position="452"/>
        <end position="569"/>
    </location>
</feature>
<dbReference type="Gene3D" id="1.20.120.330">
    <property type="entry name" value="Nucleotidyltransferases domain 2"/>
    <property type="match status" value="1"/>
</dbReference>
<dbReference type="SMART" id="SM00471">
    <property type="entry name" value="HDc"/>
    <property type="match status" value="1"/>
</dbReference>
<accession>A0A5B9MQ05</accession>
<dbReference type="SUPFAM" id="SSF81301">
    <property type="entry name" value="Nucleotidyltransferase"/>
    <property type="match status" value="1"/>
</dbReference>
<dbReference type="GO" id="GO:0008773">
    <property type="term" value="F:[protein-PII] uridylyltransferase activity"/>
    <property type="evidence" value="ECO:0007669"/>
    <property type="project" value="UniProtKB-UniRule"/>
</dbReference>
<evidence type="ECO:0000256" key="6">
    <source>
        <dbReference type="ARBA" id="ARBA00023268"/>
    </source>
</evidence>
<name>A0A5B9MQ05_9BACT</name>
<dbReference type="InterPro" id="IPR002912">
    <property type="entry name" value="ACT_dom"/>
</dbReference>
<comment type="similarity">
    <text evidence="7">Belongs to the GlnD family.</text>
</comment>
<reference evidence="10 11" key="1">
    <citation type="submission" date="2019-02" db="EMBL/GenBank/DDBJ databases">
        <title>Planctomycetal bacteria perform biofilm scaping via a novel small molecule.</title>
        <authorList>
            <person name="Jeske O."/>
            <person name="Boedeker C."/>
            <person name="Wiegand S."/>
            <person name="Breitling P."/>
            <person name="Kallscheuer N."/>
            <person name="Jogler M."/>
            <person name="Rohde M."/>
            <person name="Petersen J."/>
            <person name="Medema M.H."/>
            <person name="Surup F."/>
            <person name="Jogler C."/>
        </authorList>
    </citation>
    <scope>NUCLEOTIDE SEQUENCE [LARGE SCALE GENOMIC DNA]</scope>
    <source>
        <strain evidence="10 11">Mal15</strain>
    </source>
</reference>
<gene>
    <name evidence="10" type="primary">glnD_2</name>
    <name evidence="7" type="synonym">glnD</name>
    <name evidence="10" type="ORF">Mal15_65910</name>
</gene>
<dbReference type="PANTHER" id="PTHR47320:SF1">
    <property type="entry name" value="BIFUNCTIONAL URIDYLYLTRANSFERASE_URIDYLYL-REMOVING ENZYME"/>
    <property type="match status" value="1"/>
</dbReference>
<dbReference type="PIRSF" id="PIRSF006288">
    <property type="entry name" value="PII_uridyltransf"/>
    <property type="match status" value="1"/>
</dbReference>
<dbReference type="EC" id="3.1.4.-" evidence="7"/>
<dbReference type="CDD" id="cd04873">
    <property type="entry name" value="ACT_UUR-ACR-like"/>
    <property type="match status" value="1"/>
</dbReference>
<keyword evidence="4 7" id="KW-0378">Hydrolase</keyword>
<dbReference type="SUPFAM" id="SSF55021">
    <property type="entry name" value="ACT-like"/>
    <property type="match status" value="2"/>
</dbReference>
<dbReference type="SUPFAM" id="SSF81593">
    <property type="entry name" value="Nucleotidyltransferase substrate binding subunit/domain"/>
    <property type="match status" value="1"/>
</dbReference>
<dbReference type="KEGG" id="smam:Mal15_65910"/>
<evidence type="ECO:0000256" key="5">
    <source>
        <dbReference type="ARBA" id="ARBA00022842"/>
    </source>
</evidence>
<dbReference type="EC" id="2.7.7.59" evidence="7"/>
<feature type="domain" description="ACT" evidence="8">
    <location>
        <begin position="691"/>
        <end position="772"/>
    </location>
</feature>
<dbReference type="SUPFAM" id="SSF109604">
    <property type="entry name" value="HD-domain/PDEase-like"/>
    <property type="match status" value="1"/>
</dbReference>
<dbReference type="InterPro" id="IPR006674">
    <property type="entry name" value="HD_domain"/>
</dbReference>
<protein>
    <recommendedName>
        <fullName evidence="7">Bifunctional uridylyltransferase/uridylyl-removing enzyme</fullName>
        <shortName evidence="7">UTase/UR</shortName>
    </recommendedName>
    <alternativeName>
        <fullName evidence="7">Bifunctional [protein-PII] modification enzyme</fullName>
    </alternativeName>
    <alternativeName>
        <fullName evidence="7">Bifunctional nitrogen sensor protein</fullName>
    </alternativeName>
    <domain>
        <recommendedName>
            <fullName evidence="7">[Protein-PII] uridylyltransferase</fullName>
            <shortName evidence="7">PII uridylyltransferase</shortName>
            <shortName evidence="7">UTase</shortName>
            <ecNumber evidence="7">2.7.7.59</ecNumber>
        </recommendedName>
    </domain>
    <domain>
        <recommendedName>
            <fullName evidence="7">[Protein-PII]-UMP uridylyl-removing enzyme</fullName>
            <shortName evidence="7">UR</shortName>
            <ecNumber evidence="7">3.1.4.-</ecNumber>
        </recommendedName>
    </domain>
</protein>
<evidence type="ECO:0000256" key="1">
    <source>
        <dbReference type="ARBA" id="ARBA00022679"/>
    </source>
</evidence>
<comment type="catalytic activity">
    <reaction evidence="7">
        <text>[protein-PII]-uridylyl-L-tyrosine + H2O = [protein-PII]-L-tyrosine + UMP + H(+)</text>
        <dbReference type="Rhea" id="RHEA:48600"/>
        <dbReference type="Rhea" id="RHEA-COMP:12147"/>
        <dbReference type="Rhea" id="RHEA-COMP:12148"/>
        <dbReference type="ChEBI" id="CHEBI:15377"/>
        <dbReference type="ChEBI" id="CHEBI:15378"/>
        <dbReference type="ChEBI" id="CHEBI:46858"/>
        <dbReference type="ChEBI" id="CHEBI:57865"/>
        <dbReference type="ChEBI" id="CHEBI:90602"/>
    </reaction>
</comment>
<evidence type="ECO:0000259" key="8">
    <source>
        <dbReference type="PROSITE" id="PS51671"/>
    </source>
</evidence>
<dbReference type="GO" id="GO:0008081">
    <property type="term" value="F:phosphoric diester hydrolase activity"/>
    <property type="evidence" value="ECO:0007669"/>
    <property type="project" value="UniProtKB-UniRule"/>
</dbReference>
<keyword evidence="11" id="KW-1185">Reference proteome</keyword>
<dbReference type="InterPro" id="IPR013546">
    <property type="entry name" value="PII_UdlTrfase/GS_AdlTrfase"/>
</dbReference>
<dbReference type="PROSITE" id="PS51671">
    <property type="entry name" value="ACT"/>
    <property type="match status" value="2"/>
</dbReference>
<keyword evidence="3" id="KW-0677">Repeat</keyword>
<proteinExistence type="inferred from homology"/>
<dbReference type="Pfam" id="PF03445">
    <property type="entry name" value="DUF294"/>
    <property type="match status" value="1"/>
</dbReference>
<dbReference type="Pfam" id="PF01966">
    <property type="entry name" value="HD"/>
    <property type="match status" value="1"/>
</dbReference>
<dbReference type="Gene3D" id="3.30.460.10">
    <property type="entry name" value="Beta Polymerase, domain 2"/>
    <property type="match status" value="1"/>
</dbReference>
<dbReference type="EMBL" id="CP036264">
    <property type="protein sequence ID" value="QEG02470.1"/>
    <property type="molecule type" value="Genomic_DNA"/>
</dbReference>
<comment type="domain">
    <text evidence="7">Has four distinct domains: an N-terminal nucleotidyltransferase (NT) domain responsible for UTase activity, a central HD domain that encodes UR activity, and two C-terminal ACT domains that seem to have a role in glutamine sensing.</text>
</comment>
<evidence type="ECO:0000259" key="9">
    <source>
        <dbReference type="PROSITE" id="PS51831"/>
    </source>
</evidence>
<dbReference type="CDD" id="cd00077">
    <property type="entry name" value="HDc"/>
    <property type="match status" value="1"/>
</dbReference>
<dbReference type="InterPro" id="IPR003607">
    <property type="entry name" value="HD/PDEase_dom"/>
</dbReference>
<keyword evidence="5 7" id="KW-0460">Magnesium</keyword>
<comment type="caution">
    <text evidence="7">Lacks conserved residue(s) required for the propagation of feature annotation.</text>
</comment>
<dbReference type="CDD" id="cd04899">
    <property type="entry name" value="ACT_ACR-UUR-like_2"/>
    <property type="match status" value="1"/>
</dbReference>
<dbReference type="CDD" id="cd05401">
    <property type="entry name" value="NT_GlnE_GlnD_like"/>
    <property type="match status" value="1"/>
</dbReference>
<comment type="activity regulation">
    <text evidence="7">Uridylyltransferase (UTase) activity is inhibited by glutamine, while glutamine activates uridylyl-removing (UR) activity.</text>
</comment>
<comment type="cofactor">
    <cofactor evidence="7">
        <name>Mg(2+)</name>
        <dbReference type="ChEBI" id="CHEBI:18420"/>
    </cofactor>
</comment>
<keyword evidence="6 7" id="KW-0511">Multifunctional enzyme</keyword>
<dbReference type="RefSeq" id="WP_167547173.1">
    <property type="nucleotide sequence ID" value="NZ_CP036264.1"/>
</dbReference>
<keyword evidence="1 7" id="KW-0808">Transferase</keyword>
<dbReference type="InterPro" id="IPR045865">
    <property type="entry name" value="ACT-like_dom_sf"/>
</dbReference>
<dbReference type="InterPro" id="IPR010043">
    <property type="entry name" value="UTase/UR"/>
</dbReference>
<evidence type="ECO:0000256" key="7">
    <source>
        <dbReference type="HAMAP-Rule" id="MF_00277"/>
    </source>
</evidence>
<dbReference type="Proteomes" id="UP000321353">
    <property type="component" value="Chromosome"/>
</dbReference>
<dbReference type="Gene3D" id="1.10.3090.10">
    <property type="entry name" value="cca-adding enzyme, domain 2"/>
    <property type="match status" value="1"/>
</dbReference>
<comment type="function">
    <text evidence="7">Modifies, by uridylylation and deuridylylation, the PII regulatory proteins (GlnB and homologs), in response to the nitrogen status of the cell that GlnD senses through the glutamine level. Under low glutamine levels, catalyzes the conversion of the PII proteins and UTP to PII-UMP and PPi, while under higher glutamine levels, GlnD hydrolyzes PII-UMP to PII and UMP (deuridylylation). Thus, controls uridylylation state and activity of the PII proteins, and plays an important role in the regulation of nitrogen metabolism.</text>
</comment>
<feature type="domain" description="ACT" evidence="8">
    <location>
        <begin position="804"/>
        <end position="880"/>
    </location>
</feature>
<sequence>MAGSSLSDVVLRGREMLRKGRERCRRQHDGGSRGTQVSTLVSDLYDDLVLEVWNQACADYFDSATPAGVALVAHGGFGRRDLAPYSDADLMLIVRGRSTAVAEKLAQALTRDLVDIGLEVGFALRTPREACSLSWSDPVIFTSLTESRFLAGSLKVFKRFFQSLRHGAVRRGGRLVRDLTQARQEERSKWGDTNYLLTPNVKKSRGGLRDIQMIRWIGFARYGEVDLERLLKLGTLTDEDYRMLRRAYDFLIRLRNELHFRENRAQDVLDRATQVVIAKAWGYKGREGVLPVEAFMQQYFDVTRDVRYAARFFADDNRSRPLIGQAIERIRARRIGTDVLMGPTHIWVEASKLREFSLSLPRILRFMSLANHHNRRIGHHTWQTIRKAMQERQPARPDAESVGAFLSLLSRGGRLAPLLRRLHELRIIDQLIPDFKRTRGLLQFNAYHKYTVDAHCIRAVEVATDFADDPTAMGRRYRRLKDKTLLHLALLIHDIGKGYEEDHSIVGARIARKTGERLDLDASSIEILEWLVLKHLSVNTVAFRHDLNDPEIVIAFAKEVGSIRRLELLIIHSVADLAAVGPDVLTDWKMKLIEDLYLRTRRYFETGDLDADQAELADEIRHQVRECLGDETTAATSLGLLRQIPLSMLRREKPEDLATQLIHVAAALDAGQRTLCFSQYDPIPSAMRYVVIFRQGDTRVGIFARVAGAFMSCGIDILRAEIVTLEDIVWDEFWVSDPDYPDQPPPERLDAVSSRVRDLLDSPDAPLPPRKRKWSVGKKDESETLNVLPTKVDLDNETLDRFTILSLFAYDQTGLLYRVATALSQLNLVLHFAKIDTHLDQVADVFYLTEADGRQVESKERQSQVRQAVLSVISPEDQDSADA</sequence>
<dbReference type="HAMAP" id="MF_00277">
    <property type="entry name" value="PII_uridylyl_transf"/>
    <property type="match status" value="1"/>
</dbReference>
<evidence type="ECO:0000256" key="3">
    <source>
        <dbReference type="ARBA" id="ARBA00022737"/>
    </source>
</evidence>
<evidence type="ECO:0000256" key="2">
    <source>
        <dbReference type="ARBA" id="ARBA00022695"/>
    </source>
</evidence>
<dbReference type="NCBIfam" id="TIGR01693">
    <property type="entry name" value="UTase_glnD"/>
    <property type="match status" value="1"/>
</dbReference>
<feature type="region of interest" description="Uridylyltransferase" evidence="7">
    <location>
        <begin position="1"/>
        <end position="334"/>
    </location>
</feature>
<evidence type="ECO:0000313" key="11">
    <source>
        <dbReference type="Proteomes" id="UP000321353"/>
    </source>
</evidence>
<keyword evidence="2 7" id="KW-0548">Nucleotidyltransferase</keyword>
<dbReference type="Pfam" id="PF08335">
    <property type="entry name" value="GlnD_UR_UTase"/>
    <property type="match status" value="1"/>
</dbReference>
<evidence type="ECO:0000256" key="4">
    <source>
        <dbReference type="ARBA" id="ARBA00022801"/>
    </source>
</evidence>
<dbReference type="AlphaFoldDB" id="A0A5B9MQ05"/>
<comment type="catalytic activity">
    <reaction evidence="7">
        <text>[protein-PII]-L-tyrosine + UTP = [protein-PII]-uridylyl-L-tyrosine + diphosphate</text>
        <dbReference type="Rhea" id="RHEA:13673"/>
        <dbReference type="Rhea" id="RHEA-COMP:12147"/>
        <dbReference type="Rhea" id="RHEA-COMP:12148"/>
        <dbReference type="ChEBI" id="CHEBI:33019"/>
        <dbReference type="ChEBI" id="CHEBI:46398"/>
        <dbReference type="ChEBI" id="CHEBI:46858"/>
        <dbReference type="ChEBI" id="CHEBI:90602"/>
        <dbReference type="EC" id="2.7.7.59"/>
    </reaction>
</comment>
<dbReference type="GO" id="GO:0006808">
    <property type="term" value="P:regulation of nitrogen utilization"/>
    <property type="evidence" value="ECO:0007669"/>
    <property type="project" value="UniProtKB-UniRule"/>
</dbReference>
<evidence type="ECO:0000313" key="10">
    <source>
        <dbReference type="EMBL" id="QEG02470.1"/>
    </source>
</evidence>
<dbReference type="InterPro" id="IPR043519">
    <property type="entry name" value="NT_sf"/>
</dbReference>
<organism evidence="10 11">
    <name type="scientific">Stieleria maiorica</name>
    <dbReference type="NCBI Taxonomy" id="2795974"/>
    <lineage>
        <taxon>Bacteria</taxon>
        <taxon>Pseudomonadati</taxon>
        <taxon>Planctomycetota</taxon>
        <taxon>Planctomycetia</taxon>
        <taxon>Pirellulales</taxon>
        <taxon>Pirellulaceae</taxon>
        <taxon>Stieleria</taxon>
    </lineage>
</organism>
<dbReference type="PROSITE" id="PS51831">
    <property type="entry name" value="HD"/>
    <property type="match status" value="1"/>
</dbReference>